<reference evidence="3" key="1">
    <citation type="submission" date="2023-03" db="EMBL/GenBank/DDBJ databases">
        <title>Actinoallomurus iriomotensis NBRC 103684.</title>
        <authorList>
            <person name="Ichikawa N."/>
            <person name="Sato H."/>
            <person name="Tonouchi N."/>
        </authorList>
    </citation>
    <scope>NUCLEOTIDE SEQUENCE</scope>
    <source>
        <strain evidence="3">NBRC 103684</strain>
    </source>
</reference>
<organism evidence="3 4">
    <name type="scientific">Actinoallomurus iriomotensis</name>
    <dbReference type="NCBI Taxonomy" id="478107"/>
    <lineage>
        <taxon>Bacteria</taxon>
        <taxon>Bacillati</taxon>
        <taxon>Actinomycetota</taxon>
        <taxon>Actinomycetes</taxon>
        <taxon>Streptosporangiales</taxon>
        <taxon>Thermomonosporaceae</taxon>
        <taxon>Actinoallomurus</taxon>
    </lineage>
</organism>
<sequence>MNTVTDAARDQRREYSQGEDRPLGSYAATLAVYGLTVGSAAVAARLTGRRPPDLGLRDVVLMAITTHRVSRTLAKDPVTSPLRAPFTRYAGVSGPSELKEEVRGTGVRHAVGELISCPFCMGQWIATAYAAGMVFAPRTTRFAGATITAVAVADWLQLAYAKLQQSAEG</sequence>
<evidence type="ECO:0008006" key="5">
    <source>
        <dbReference type="Google" id="ProtNLM"/>
    </source>
</evidence>
<protein>
    <recommendedName>
        <fullName evidence="5">DUF1360 domain-containing protein</fullName>
    </recommendedName>
</protein>
<dbReference type="EMBL" id="BSTK01000002">
    <property type="protein sequence ID" value="GLY83147.1"/>
    <property type="molecule type" value="Genomic_DNA"/>
</dbReference>
<dbReference type="InterPro" id="IPR010773">
    <property type="entry name" value="Mycophage_PG1_Gp7"/>
</dbReference>
<accession>A0A9W6RZX6</accession>
<keyword evidence="2" id="KW-1133">Transmembrane helix</keyword>
<evidence type="ECO:0000313" key="4">
    <source>
        <dbReference type="Proteomes" id="UP001165074"/>
    </source>
</evidence>
<keyword evidence="2" id="KW-0472">Membrane</keyword>
<dbReference type="Proteomes" id="UP001165074">
    <property type="component" value="Unassembled WGS sequence"/>
</dbReference>
<evidence type="ECO:0000313" key="3">
    <source>
        <dbReference type="EMBL" id="GLY83147.1"/>
    </source>
</evidence>
<feature type="region of interest" description="Disordered" evidence="1">
    <location>
        <begin position="1"/>
        <end position="20"/>
    </location>
</feature>
<dbReference type="AlphaFoldDB" id="A0A9W6RZX6"/>
<feature type="compositionally biased region" description="Basic and acidic residues" evidence="1">
    <location>
        <begin position="7"/>
        <end position="20"/>
    </location>
</feature>
<comment type="caution">
    <text evidence="3">The sequence shown here is derived from an EMBL/GenBank/DDBJ whole genome shotgun (WGS) entry which is preliminary data.</text>
</comment>
<feature type="transmembrane region" description="Helical" evidence="2">
    <location>
        <begin position="23"/>
        <end position="44"/>
    </location>
</feature>
<gene>
    <name evidence="3" type="ORF">Airi02_010770</name>
</gene>
<dbReference type="Pfam" id="PF07098">
    <property type="entry name" value="DUF1360"/>
    <property type="match status" value="1"/>
</dbReference>
<evidence type="ECO:0000256" key="2">
    <source>
        <dbReference type="SAM" id="Phobius"/>
    </source>
</evidence>
<proteinExistence type="predicted"/>
<keyword evidence="4" id="KW-1185">Reference proteome</keyword>
<keyword evidence="2" id="KW-0812">Transmembrane</keyword>
<evidence type="ECO:0000256" key="1">
    <source>
        <dbReference type="SAM" id="MobiDB-lite"/>
    </source>
</evidence>
<name>A0A9W6RZX6_9ACTN</name>
<dbReference type="RefSeq" id="WP_285567305.1">
    <property type="nucleotide sequence ID" value="NZ_BSTK01000002.1"/>
</dbReference>